<protein>
    <submittedName>
        <fullName evidence="1">Uncharacterized protein</fullName>
    </submittedName>
</protein>
<dbReference type="Proteomes" id="UP000807353">
    <property type="component" value="Unassembled WGS sequence"/>
</dbReference>
<organism evidence="1 2">
    <name type="scientific">Collybia nuda</name>
    <dbReference type="NCBI Taxonomy" id="64659"/>
    <lineage>
        <taxon>Eukaryota</taxon>
        <taxon>Fungi</taxon>
        <taxon>Dikarya</taxon>
        <taxon>Basidiomycota</taxon>
        <taxon>Agaricomycotina</taxon>
        <taxon>Agaricomycetes</taxon>
        <taxon>Agaricomycetidae</taxon>
        <taxon>Agaricales</taxon>
        <taxon>Tricholomatineae</taxon>
        <taxon>Clitocybaceae</taxon>
        <taxon>Collybia</taxon>
    </lineage>
</organism>
<reference evidence="1" key="1">
    <citation type="submission" date="2020-11" db="EMBL/GenBank/DDBJ databases">
        <authorList>
            <consortium name="DOE Joint Genome Institute"/>
            <person name="Ahrendt S."/>
            <person name="Riley R."/>
            <person name="Andreopoulos W."/>
            <person name="Labutti K."/>
            <person name="Pangilinan J."/>
            <person name="Ruiz-Duenas F.J."/>
            <person name="Barrasa J.M."/>
            <person name="Sanchez-Garcia M."/>
            <person name="Camarero S."/>
            <person name="Miyauchi S."/>
            <person name="Serrano A."/>
            <person name="Linde D."/>
            <person name="Babiker R."/>
            <person name="Drula E."/>
            <person name="Ayuso-Fernandez I."/>
            <person name="Pacheco R."/>
            <person name="Padilla G."/>
            <person name="Ferreira P."/>
            <person name="Barriuso J."/>
            <person name="Kellner H."/>
            <person name="Castanera R."/>
            <person name="Alfaro M."/>
            <person name="Ramirez L."/>
            <person name="Pisabarro A.G."/>
            <person name="Kuo A."/>
            <person name="Tritt A."/>
            <person name="Lipzen A."/>
            <person name="He G."/>
            <person name="Yan M."/>
            <person name="Ng V."/>
            <person name="Cullen D."/>
            <person name="Martin F."/>
            <person name="Rosso M.-N."/>
            <person name="Henrissat B."/>
            <person name="Hibbett D."/>
            <person name="Martinez A.T."/>
            <person name="Grigoriev I.V."/>
        </authorList>
    </citation>
    <scope>NUCLEOTIDE SEQUENCE</scope>
    <source>
        <strain evidence="1">CBS 247.69</strain>
    </source>
</reference>
<accession>A0A9P5XTK4</accession>
<dbReference type="EMBL" id="MU150403">
    <property type="protein sequence ID" value="KAF9456769.1"/>
    <property type="molecule type" value="Genomic_DNA"/>
</dbReference>
<dbReference type="OrthoDB" id="3253623at2759"/>
<gene>
    <name evidence="1" type="ORF">BDZ94DRAFT_1274797</name>
</gene>
<proteinExistence type="predicted"/>
<dbReference type="AlphaFoldDB" id="A0A9P5XTK4"/>
<evidence type="ECO:0000313" key="1">
    <source>
        <dbReference type="EMBL" id="KAF9456769.1"/>
    </source>
</evidence>
<feature type="non-terminal residue" evidence="1">
    <location>
        <position position="1"/>
    </location>
</feature>
<keyword evidence="2" id="KW-1185">Reference proteome</keyword>
<sequence length="75" mass="8454">ASVSRSVANTILKAVQLIISMALHLIETALSSAGFWRFLVRVTAVGPINWFNKTVNNKSDVYRLPDIKDESVFWF</sequence>
<comment type="caution">
    <text evidence="1">The sequence shown here is derived from an EMBL/GenBank/DDBJ whole genome shotgun (WGS) entry which is preliminary data.</text>
</comment>
<name>A0A9P5XTK4_9AGAR</name>
<evidence type="ECO:0000313" key="2">
    <source>
        <dbReference type="Proteomes" id="UP000807353"/>
    </source>
</evidence>